<dbReference type="EMBL" id="CP012673">
    <property type="protein sequence ID" value="AUX42212.1"/>
    <property type="molecule type" value="Genomic_DNA"/>
</dbReference>
<feature type="region of interest" description="Disordered" evidence="1">
    <location>
        <begin position="213"/>
        <end position="237"/>
    </location>
</feature>
<name>A0A2L0ESH6_SORCE</name>
<dbReference type="InterPro" id="IPR008538">
    <property type="entry name" value="Uma2"/>
</dbReference>
<evidence type="ECO:0000313" key="4">
    <source>
        <dbReference type="Proteomes" id="UP000238348"/>
    </source>
</evidence>
<proteinExistence type="predicted"/>
<reference evidence="3 4" key="1">
    <citation type="submission" date="2015-09" db="EMBL/GenBank/DDBJ databases">
        <title>Sorangium comparison.</title>
        <authorList>
            <person name="Zaburannyi N."/>
            <person name="Bunk B."/>
            <person name="Overmann J."/>
            <person name="Mueller R."/>
        </authorList>
    </citation>
    <scope>NUCLEOTIDE SEQUENCE [LARGE SCALE GENOMIC DNA]</scope>
    <source>
        <strain evidence="3 4">So ce26</strain>
    </source>
</reference>
<evidence type="ECO:0000256" key="1">
    <source>
        <dbReference type="SAM" id="MobiDB-lite"/>
    </source>
</evidence>
<dbReference type="PANTHER" id="PTHR33352">
    <property type="entry name" value="SLR1095 PROTEIN"/>
    <property type="match status" value="1"/>
</dbReference>
<protein>
    <recommendedName>
        <fullName evidence="2">Putative restriction endonuclease domain-containing protein</fullName>
    </recommendedName>
</protein>
<evidence type="ECO:0000259" key="2">
    <source>
        <dbReference type="Pfam" id="PF05685"/>
    </source>
</evidence>
<dbReference type="InterPro" id="IPR012296">
    <property type="entry name" value="Nuclease_put_TT1808"/>
</dbReference>
<dbReference type="AlphaFoldDB" id="A0A2L0ESH6"/>
<accession>A0A2L0ESH6</accession>
<feature type="compositionally biased region" description="Basic and acidic residues" evidence="1">
    <location>
        <begin position="217"/>
        <end position="237"/>
    </location>
</feature>
<dbReference type="Proteomes" id="UP000238348">
    <property type="component" value="Chromosome"/>
</dbReference>
<gene>
    <name evidence="3" type="ORF">SOCE26_036390</name>
</gene>
<dbReference type="Gene3D" id="3.90.1570.10">
    <property type="entry name" value="tt1808, chain A"/>
    <property type="match status" value="1"/>
</dbReference>
<dbReference type="PANTHER" id="PTHR33352:SF3">
    <property type="entry name" value="SLR1612 PROTEIN"/>
    <property type="match status" value="1"/>
</dbReference>
<feature type="domain" description="Putative restriction endonuclease" evidence="2">
    <location>
        <begin position="38"/>
        <end position="155"/>
    </location>
</feature>
<dbReference type="Pfam" id="PF05685">
    <property type="entry name" value="Uma2"/>
    <property type="match status" value="1"/>
</dbReference>
<organism evidence="3 4">
    <name type="scientific">Sorangium cellulosum</name>
    <name type="common">Polyangium cellulosum</name>
    <dbReference type="NCBI Taxonomy" id="56"/>
    <lineage>
        <taxon>Bacteria</taxon>
        <taxon>Pseudomonadati</taxon>
        <taxon>Myxococcota</taxon>
        <taxon>Polyangia</taxon>
        <taxon>Polyangiales</taxon>
        <taxon>Polyangiaceae</taxon>
        <taxon>Sorangium</taxon>
    </lineage>
</organism>
<dbReference type="CDD" id="cd06260">
    <property type="entry name" value="DUF820-like"/>
    <property type="match status" value="1"/>
</dbReference>
<evidence type="ECO:0000313" key="3">
    <source>
        <dbReference type="EMBL" id="AUX42212.1"/>
    </source>
</evidence>
<sequence length="259" mass="29316">MLAEPSMLASSATPFAEVVEPDVSALVTEDDTPLDNFPSEKQQRLLTESLYSSWLGPPPSQEGEPRSYLAAANVGLFASPKEPPLVPDVLLSLDVALHEAWWQKEHRSYFFWEFGKPPDVVIEIVSNREGDELGTKRRRYAWMRVAYYVVWDPAGHLGGPALRAFELRGHTYAPMEKAWFEAAALGLCAWEGVYEGRRDRWLRWHTADGGLVPTGAERAERERERAERERERAEREQARAARLVAQLRALGIEPDDSDT</sequence>